<dbReference type="InterPro" id="IPR013105">
    <property type="entry name" value="TPR_2"/>
</dbReference>
<dbReference type="HOGENOM" id="CLU_080147_0_0_10"/>
<evidence type="ECO:0000256" key="1">
    <source>
        <dbReference type="ARBA" id="ARBA00022737"/>
    </source>
</evidence>
<accession>E6STK8</accession>
<keyword evidence="2 3" id="KW-0802">TPR repeat</keyword>
<feature type="domain" description="SH3b" evidence="6">
    <location>
        <begin position="223"/>
        <end position="274"/>
    </location>
</feature>
<dbReference type="InterPro" id="IPR019734">
    <property type="entry name" value="TPR_rpt"/>
</dbReference>
<proteinExistence type="predicted"/>
<keyword evidence="4" id="KW-0472">Membrane</keyword>
<protein>
    <submittedName>
        <fullName evidence="7">Tetratricopeptide TPR_1 repeat-containing protein</fullName>
    </submittedName>
</protein>
<evidence type="ECO:0000313" key="8">
    <source>
        <dbReference type="Proteomes" id="UP000008630"/>
    </source>
</evidence>
<dbReference type="KEGG" id="bhl:Bache_2287"/>
<dbReference type="AlphaFoldDB" id="E6STK8"/>
<dbReference type="PROSITE" id="PS50005">
    <property type="entry name" value="TPR"/>
    <property type="match status" value="1"/>
</dbReference>
<name>E6STK8_BACT6</name>
<evidence type="ECO:0000259" key="6">
    <source>
        <dbReference type="Pfam" id="PF08239"/>
    </source>
</evidence>
<dbReference type="Pfam" id="PF07719">
    <property type="entry name" value="TPR_2"/>
    <property type="match status" value="1"/>
</dbReference>
<feature type="repeat" description="TPR" evidence="3">
    <location>
        <begin position="81"/>
        <end position="114"/>
    </location>
</feature>
<dbReference type="InterPro" id="IPR003646">
    <property type="entry name" value="SH3-like_bac-type"/>
</dbReference>
<dbReference type="SUPFAM" id="SSF48452">
    <property type="entry name" value="TPR-like"/>
    <property type="match status" value="1"/>
</dbReference>
<dbReference type="Gene3D" id="1.25.40.10">
    <property type="entry name" value="Tetratricopeptide repeat domain"/>
    <property type="match status" value="1"/>
</dbReference>
<keyword evidence="4" id="KW-1133">Transmembrane helix</keyword>
<feature type="chain" id="PRO_5003209398" evidence="5">
    <location>
        <begin position="21"/>
        <end position="277"/>
    </location>
</feature>
<dbReference type="eggNOG" id="COG0457">
    <property type="taxonomic scope" value="Bacteria"/>
</dbReference>
<dbReference type="SMART" id="SM00028">
    <property type="entry name" value="TPR"/>
    <property type="match status" value="1"/>
</dbReference>
<keyword evidence="4" id="KW-0812">Transmembrane</keyword>
<dbReference type="OrthoDB" id="9776208at2"/>
<keyword evidence="5" id="KW-0732">Signal</keyword>
<dbReference type="Gene3D" id="2.30.30.40">
    <property type="entry name" value="SH3 Domains"/>
    <property type="match status" value="1"/>
</dbReference>
<reference evidence="7 8" key="2">
    <citation type="journal article" date="2011" name="Stand. Genomic Sci.">
        <title>Complete genome sequence of Bacteroides helcogenes type strain (P 36-108).</title>
        <authorList>
            <person name="Pati A."/>
            <person name="Gronow S."/>
            <person name="Zeytun A."/>
            <person name="Lapidus A."/>
            <person name="Nolan M."/>
            <person name="Hammon N."/>
            <person name="Deshpande S."/>
            <person name="Cheng J.F."/>
            <person name="Tapia R."/>
            <person name="Han C."/>
            <person name="Goodwin L."/>
            <person name="Pitluck S."/>
            <person name="Liolios K."/>
            <person name="Pagani I."/>
            <person name="Ivanova N."/>
            <person name="Mavromatis K."/>
            <person name="Chen A."/>
            <person name="Palaniappan K."/>
            <person name="Land M."/>
            <person name="Hauser L."/>
            <person name="Chang Y.J."/>
            <person name="Jeffries C.D."/>
            <person name="Detter J.C."/>
            <person name="Brambilla E."/>
            <person name="Rohde M."/>
            <person name="Goker M."/>
            <person name="Woyke T."/>
            <person name="Bristow J."/>
            <person name="Eisen J.A."/>
            <person name="Markowitz V."/>
            <person name="Hugenholtz P."/>
            <person name="Kyrpides N.C."/>
            <person name="Klenk H.P."/>
            <person name="Lucas S."/>
        </authorList>
    </citation>
    <scope>NUCLEOTIDE SEQUENCE [LARGE SCALE GENOMIC DNA]</scope>
    <source>
        <strain evidence="8">ATCC 35417 / DSM 20613 / JCM 6297 / CCUG 15421 / P 36-108</strain>
    </source>
</reference>
<feature type="signal peptide" evidence="5">
    <location>
        <begin position="1"/>
        <end position="20"/>
    </location>
</feature>
<keyword evidence="8" id="KW-1185">Reference proteome</keyword>
<dbReference type="PATRIC" id="fig|693979.3.peg.2402"/>
<gene>
    <name evidence="7" type="ordered locus">Bache_2287</name>
</gene>
<dbReference type="STRING" id="693979.Bache_2287"/>
<dbReference type="RefSeq" id="WP_013547845.1">
    <property type="nucleotide sequence ID" value="NC_014933.1"/>
</dbReference>
<evidence type="ECO:0000256" key="5">
    <source>
        <dbReference type="SAM" id="SignalP"/>
    </source>
</evidence>
<reference key="1">
    <citation type="submission" date="2010-11" db="EMBL/GenBank/DDBJ databases">
        <title>The complete genome of Bacteroides helcogenes P 36-108.</title>
        <authorList>
            <consortium name="US DOE Joint Genome Institute (JGI-PGF)"/>
            <person name="Lucas S."/>
            <person name="Copeland A."/>
            <person name="Lapidus A."/>
            <person name="Bruce D."/>
            <person name="Goodwin L."/>
            <person name="Pitluck S."/>
            <person name="Kyrpides N."/>
            <person name="Mavromatis K."/>
            <person name="Ivanova N."/>
            <person name="Zeytun A."/>
            <person name="Brettin T."/>
            <person name="Detter J.C."/>
            <person name="Tapia R."/>
            <person name="Han C."/>
            <person name="Land M."/>
            <person name="Hauser L."/>
            <person name="Markowitz V."/>
            <person name="Cheng J.-F."/>
            <person name="Hugenholtz P."/>
            <person name="Woyke T."/>
            <person name="Wu D."/>
            <person name="Gronow S."/>
            <person name="Wellnitz S."/>
            <person name="Brambilla E."/>
            <person name="Klenk H.-P."/>
            <person name="Eisen J.A."/>
        </authorList>
    </citation>
    <scope>NUCLEOTIDE SEQUENCE</scope>
    <source>
        <strain>P 36-108</strain>
    </source>
</reference>
<dbReference type="Pfam" id="PF08239">
    <property type="entry name" value="SH3_3"/>
    <property type="match status" value="1"/>
</dbReference>
<evidence type="ECO:0000256" key="4">
    <source>
        <dbReference type="SAM" id="Phobius"/>
    </source>
</evidence>
<sequence length="277" mass="31169">MKKTLFFVLVLVVIAINTFAQNSTDTLQIDSISSVEPHAEFSAVKQEGNVTKAEGDSAYMRNDYVSAIQIYENLLKKGEAAEIYYNLGNSYYKAGDIARAILNYERASLLQPGNTDIRANLEIARSKTIDKVTPLPEIFFVAWTKIMINSLNADVWAKLGIVCFIFLLISLYLFFFSKLILWKKVGFIAGITFFTFVILSNVFAFQQKIRLTNRDEAIVLSPSVTVHSTPSDSGTSLFILHEGHKVEIKDDSMREWKEIRLEDGKVGWVSSSAIEVI</sequence>
<feature type="transmembrane region" description="Helical" evidence="4">
    <location>
        <begin position="155"/>
        <end position="175"/>
    </location>
</feature>
<evidence type="ECO:0000313" key="7">
    <source>
        <dbReference type="EMBL" id="ADV44255.1"/>
    </source>
</evidence>
<evidence type="ECO:0000256" key="2">
    <source>
        <dbReference type="ARBA" id="ARBA00022803"/>
    </source>
</evidence>
<evidence type="ECO:0000256" key="3">
    <source>
        <dbReference type="PROSITE-ProRule" id="PRU00339"/>
    </source>
</evidence>
<keyword evidence="1" id="KW-0677">Repeat</keyword>
<organism evidence="7 8">
    <name type="scientific">Bacteroides helcogenes (strain ATCC 35417 / DSM 20613 / JCM 6297 / CCUG 15421 / P 36-108)</name>
    <dbReference type="NCBI Taxonomy" id="693979"/>
    <lineage>
        <taxon>Bacteria</taxon>
        <taxon>Pseudomonadati</taxon>
        <taxon>Bacteroidota</taxon>
        <taxon>Bacteroidia</taxon>
        <taxon>Bacteroidales</taxon>
        <taxon>Bacteroidaceae</taxon>
        <taxon>Bacteroides</taxon>
    </lineage>
</organism>
<dbReference type="EMBL" id="CP002352">
    <property type="protein sequence ID" value="ADV44255.1"/>
    <property type="molecule type" value="Genomic_DNA"/>
</dbReference>
<dbReference type="Proteomes" id="UP000008630">
    <property type="component" value="Chromosome"/>
</dbReference>
<feature type="transmembrane region" description="Helical" evidence="4">
    <location>
        <begin position="187"/>
        <end position="205"/>
    </location>
</feature>
<dbReference type="PROSITE" id="PS50293">
    <property type="entry name" value="TPR_REGION"/>
    <property type="match status" value="1"/>
</dbReference>
<dbReference type="InterPro" id="IPR011990">
    <property type="entry name" value="TPR-like_helical_dom_sf"/>
</dbReference>